<reference evidence="16" key="2">
    <citation type="submission" date="2025-08" db="UniProtKB">
        <authorList>
            <consortium name="Ensembl"/>
        </authorList>
    </citation>
    <scope>IDENTIFICATION</scope>
</reference>
<dbReference type="SMART" id="SM00364">
    <property type="entry name" value="LRR_BAC"/>
    <property type="match status" value="6"/>
</dbReference>
<name>A0A670K643_PODMU</name>
<protein>
    <recommendedName>
        <fullName evidence="15">TIR domain-containing protein</fullName>
    </recommendedName>
</protein>
<proteinExistence type="inferred from homology"/>
<dbReference type="PRINTS" id="PR00019">
    <property type="entry name" value="LEURICHRPT"/>
</dbReference>
<dbReference type="InterPro" id="IPR032675">
    <property type="entry name" value="LRR_dom_sf"/>
</dbReference>
<keyword evidence="12" id="KW-0325">Glycoprotein</keyword>
<evidence type="ECO:0000259" key="15">
    <source>
        <dbReference type="PROSITE" id="PS50104"/>
    </source>
</evidence>
<dbReference type="InterPro" id="IPR035897">
    <property type="entry name" value="Toll_tir_struct_dom_sf"/>
</dbReference>
<evidence type="ECO:0000256" key="13">
    <source>
        <dbReference type="ARBA" id="ARBA00023198"/>
    </source>
</evidence>
<dbReference type="GO" id="GO:0006954">
    <property type="term" value="P:inflammatory response"/>
    <property type="evidence" value="ECO:0007669"/>
    <property type="project" value="UniProtKB-KW"/>
</dbReference>
<dbReference type="FunFam" id="3.80.10.10:FF:001164">
    <property type="entry name" value="GH01279p"/>
    <property type="match status" value="1"/>
</dbReference>
<dbReference type="Gene3D" id="3.80.10.10">
    <property type="entry name" value="Ribonuclease Inhibitor"/>
    <property type="match status" value="6"/>
</dbReference>
<evidence type="ECO:0000256" key="6">
    <source>
        <dbReference type="ARBA" id="ARBA00022729"/>
    </source>
</evidence>
<dbReference type="SMART" id="SM00255">
    <property type="entry name" value="TIR"/>
    <property type="match status" value="1"/>
</dbReference>
<dbReference type="SUPFAM" id="SSF52200">
    <property type="entry name" value="Toll/Interleukin receptor TIR domain"/>
    <property type="match status" value="1"/>
</dbReference>
<evidence type="ECO:0000256" key="5">
    <source>
        <dbReference type="ARBA" id="ARBA00022692"/>
    </source>
</evidence>
<keyword evidence="4" id="KW-0433">Leucine-rich repeat</keyword>
<evidence type="ECO:0000256" key="1">
    <source>
        <dbReference type="ARBA" id="ARBA00004167"/>
    </source>
</evidence>
<keyword evidence="6" id="KW-0732">Signal</keyword>
<reference evidence="16" key="3">
    <citation type="submission" date="2025-09" db="UniProtKB">
        <authorList>
            <consortium name="Ensembl"/>
        </authorList>
    </citation>
    <scope>IDENTIFICATION</scope>
</reference>
<dbReference type="PROSITE" id="PS50104">
    <property type="entry name" value="TIR"/>
    <property type="match status" value="1"/>
</dbReference>
<comment type="similarity">
    <text evidence="2">Belongs to the Toll-like receptor family.</text>
</comment>
<feature type="transmembrane region" description="Helical" evidence="14">
    <location>
        <begin position="745"/>
        <end position="766"/>
    </location>
</feature>
<evidence type="ECO:0000313" key="17">
    <source>
        <dbReference type="Proteomes" id="UP000472272"/>
    </source>
</evidence>
<reference evidence="16 17" key="1">
    <citation type="journal article" date="2019" name="Proc. Natl. Acad. Sci. U.S.A.">
        <title>Regulatory changes in pterin and carotenoid genes underlie balanced color polymorphisms in the wall lizard.</title>
        <authorList>
            <person name="Andrade P."/>
            <person name="Pinho C."/>
            <person name="Perez I de Lanuza G."/>
            <person name="Afonso S."/>
            <person name="Brejcha J."/>
            <person name="Rubin C.J."/>
            <person name="Wallerman O."/>
            <person name="Pereira P."/>
            <person name="Sabatino S.J."/>
            <person name="Bellati A."/>
            <person name="Pellitteri-Rosa D."/>
            <person name="Bosakova Z."/>
            <person name="Bunikis I."/>
            <person name="Carretero M.A."/>
            <person name="Feiner N."/>
            <person name="Marsik P."/>
            <person name="Pauperio F."/>
            <person name="Salvi D."/>
            <person name="Soler L."/>
            <person name="While G.M."/>
            <person name="Uller T."/>
            <person name="Font E."/>
            <person name="Andersson L."/>
            <person name="Carneiro M."/>
        </authorList>
    </citation>
    <scope>NUCLEOTIDE SEQUENCE</scope>
</reference>
<evidence type="ECO:0000256" key="2">
    <source>
        <dbReference type="ARBA" id="ARBA00009634"/>
    </source>
</evidence>
<dbReference type="Pfam" id="PF13855">
    <property type="entry name" value="LRR_8"/>
    <property type="match status" value="6"/>
</dbReference>
<dbReference type="InterPro" id="IPR001611">
    <property type="entry name" value="Leu-rich_rpt"/>
</dbReference>
<keyword evidence="8" id="KW-0391">Immunity</keyword>
<dbReference type="PANTHER" id="PTHR24365">
    <property type="entry name" value="TOLL-LIKE RECEPTOR"/>
    <property type="match status" value="1"/>
</dbReference>
<dbReference type="PROSITE" id="PS51450">
    <property type="entry name" value="LRR"/>
    <property type="match status" value="5"/>
</dbReference>
<accession>A0A670K643</accession>
<evidence type="ECO:0000256" key="11">
    <source>
        <dbReference type="ARBA" id="ARBA00023170"/>
    </source>
</evidence>
<keyword evidence="17" id="KW-1185">Reference proteome</keyword>
<evidence type="ECO:0000256" key="3">
    <source>
        <dbReference type="ARBA" id="ARBA00022588"/>
    </source>
</evidence>
<dbReference type="SUPFAM" id="SSF52058">
    <property type="entry name" value="L domain-like"/>
    <property type="match status" value="2"/>
</dbReference>
<keyword evidence="10 14" id="KW-0472">Membrane</keyword>
<dbReference type="GO" id="GO:0005886">
    <property type="term" value="C:plasma membrane"/>
    <property type="evidence" value="ECO:0007669"/>
    <property type="project" value="TreeGrafter"/>
</dbReference>
<keyword evidence="11" id="KW-0675">Receptor</keyword>
<feature type="domain" description="TIR" evidence="15">
    <location>
        <begin position="794"/>
        <end position="938"/>
    </location>
</feature>
<organism evidence="16 17">
    <name type="scientific">Podarcis muralis</name>
    <name type="common">Wall lizard</name>
    <name type="synonym">Lacerta muralis</name>
    <dbReference type="NCBI Taxonomy" id="64176"/>
    <lineage>
        <taxon>Eukaryota</taxon>
        <taxon>Metazoa</taxon>
        <taxon>Chordata</taxon>
        <taxon>Craniata</taxon>
        <taxon>Vertebrata</taxon>
        <taxon>Euteleostomi</taxon>
        <taxon>Lepidosauria</taxon>
        <taxon>Squamata</taxon>
        <taxon>Bifurcata</taxon>
        <taxon>Unidentata</taxon>
        <taxon>Episquamata</taxon>
        <taxon>Laterata</taxon>
        <taxon>Lacertibaenia</taxon>
        <taxon>Lacertidae</taxon>
        <taxon>Podarcis</taxon>
    </lineage>
</organism>
<comment type="subcellular location">
    <subcellularLocation>
        <location evidence="1">Membrane</location>
        <topology evidence="1">Single-pass membrane protein</topology>
    </subcellularLocation>
</comment>
<keyword evidence="9 14" id="KW-1133">Transmembrane helix</keyword>
<dbReference type="AlphaFoldDB" id="A0A670K643"/>
<evidence type="ECO:0000256" key="10">
    <source>
        <dbReference type="ARBA" id="ARBA00023136"/>
    </source>
</evidence>
<keyword evidence="5 14" id="KW-0812">Transmembrane</keyword>
<dbReference type="InterPro" id="IPR003591">
    <property type="entry name" value="Leu-rich_rpt_typical-subtyp"/>
</dbReference>
<keyword evidence="7" id="KW-0677">Repeat</keyword>
<evidence type="ECO:0000256" key="8">
    <source>
        <dbReference type="ARBA" id="ARBA00022859"/>
    </source>
</evidence>
<keyword evidence="13" id="KW-0395">Inflammatory response</keyword>
<dbReference type="OMA" id="LHWSSMR"/>
<dbReference type="GO" id="GO:0002224">
    <property type="term" value="P:toll-like receptor signaling pathway"/>
    <property type="evidence" value="ECO:0007669"/>
    <property type="project" value="TreeGrafter"/>
</dbReference>
<dbReference type="Pfam" id="PF01582">
    <property type="entry name" value="TIR"/>
    <property type="match status" value="1"/>
</dbReference>
<sequence length="963" mass="109225">GLNVFCMKLLHDGSLNPRWRRNNYLWSCETHSMTYRKHKELTMPNFRLVSMMLYILLVFFVWPHQGVHSFGLTHCILSPNRPGLATCSGQAISNLTSVTLQLPNSTRWLNASNNKVTHLTSTTFSHLPHLLELYLDHNNISGIEYNAFHSLEDLEVLDLSWNQLVSVESSMLSSLRNLRELFLGHNSIATLHPSSLISQVALQELHLPNNNLSSLQEVATATQGLANLTFLDLGSNQISTPCMGSSWIVFPSLRNLSLNSNGISRLDLSNCSFPNLQQLNLTHNNMSQVEAGSFRATPVLVELSFNMNPLDISQLINATLPNLTMLHLSSMNPPLNESMSAACSFFKSLSSLTSLDIQHSQMNDTQLRQLGSCTNLTWLDLSTTGYKYLKNGVFETFQGLEFLSLEKCKVLRLSSSAWGKQMQLRTLILRRNSISQLEDSVFRPLNQLSYLDLSKNHLTNLQDNSIKLIKPRAFLLKHMGTLLLSGNKILTVKRNGFYQLNSLRYLYLDHNLLYKLSRGVFTPLKKLEILDISHNHLFTYNKYDYPSPFAGLRSLRKLDLSFQSPRLPICPPDKVLQGLGNLQYLSLKGNPSLLFLNISFVNLTSLKSLDVSEINPFNDSWKPSFNFFQGLGNLSQLWIDDSAIKDLPEQIFSGLTSLEQLSLSKNDLRNISKKTLRGLSSLKYLDVSGNPLTCSCDNAWFQNWSVSEPNIQVSLLGSYHCFGPGTTDRLFAYEDFSFCFETRGIYFFIATTVITLCFLFTVLVYAKFGWTLRHGYYLLRGWGFKRLRQKGQEYQYDAYISCCSQDHEWVVNNVLEKLEVQGEPSLRLCFGPRDFAPGEYYIDNVQNGISQSRKTLCVVSDNYLESEWCSLEIQLACSKIYYQREDPLVVVFMEEIPNYRNAGEGYCLCALACGLPICSWCGNVVGTRRGYIDLTVSFLTHTCESAAEQHSPIYSRKLVGRFV</sequence>
<dbReference type="GO" id="GO:0038023">
    <property type="term" value="F:signaling receptor activity"/>
    <property type="evidence" value="ECO:0007669"/>
    <property type="project" value="TreeGrafter"/>
</dbReference>
<feature type="transmembrane region" description="Helical" evidence="14">
    <location>
        <begin position="45"/>
        <end position="62"/>
    </location>
</feature>
<dbReference type="Proteomes" id="UP000472272">
    <property type="component" value="Chromosome 13"/>
</dbReference>
<dbReference type="Ensembl" id="ENSPMRT00000032990.1">
    <property type="protein sequence ID" value="ENSPMRP00000031099.1"/>
    <property type="gene ID" value="ENSPMRG00000020077.1"/>
</dbReference>
<dbReference type="PANTHER" id="PTHR24365:SF554">
    <property type="entry name" value="TOLL-LIKE RECEPTOR 13"/>
    <property type="match status" value="1"/>
</dbReference>
<evidence type="ECO:0000256" key="4">
    <source>
        <dbReference type="ARBA" id="ARBA00022614"/>
    </source>
</evidence>
<evidence type="ECO:0000256" key="9">
    <source>
        <dbReference type="ARBA" id="ARBA00022989"/>
    </source>
</evidence>
<dbReference type="Gene3D" id="3.40.50.10140">
    <property type="entry name" value="Toll/interleukin-1 receptor homology (TIR) domain"/>
    <property type="match status" value="1"/>
</dbReference>
<evidence type="ECO:0000256" key="7">
    <source>
        <dbReference type="ARBA" id="ARBA00022737"/>
    </source>
</evidence>
<keyword evidence="3" id="KW-0399">Innate immunity</keyword>
<dbReference type="GeneTree" id="ENSGT00940000161095"/>
<dbReference type="GO" id="GO:0045087">
    <property type="term" value="P:innate immune response"/>
    <property type="evidence" value="ECO:0007669"/>
    <property type="project" value="UniProtKB-KW"/>
</dbReference>
<evidence type="ECO:0000256" key="12">
    <source>
        <dbReference type="ARBA" id="ARBA00023180"/>
    </source>
</evidence>
<dbReference type="SMART" id="SM00369">
    <property type="entry name" value="LRR_TYP"/>
    <property type="match status" value="16"/>
</dbReference>
<evidence type="ECO:0000313" key="16">
    <source>
        <dbReference type="Ensembl" id="ENSPMRP00000031099.1"/>
    </source>
</evidence>
<dbReference type="InterPro" id="IPR000157">
    <property type="entry name" value="TIR_dom"/>
</dbReference>
<evidence type="ECO:0000256" key="14">
    <source>
        <dbReference type="SAM" id="Phobius"/>
    </source>
</evidence>
<dbReference type="SMART" id="SM00365">
    <property type="entry name" value="LRR_SD22"/>
    <property type="match status" value="9"/>
</dbReference>